<dbReference type="EMBL" id="ML119744">
    <property type="protein sequence ID" value="RPA76428.1"/>
    <property type="molecule type" value="Genomic_DNA"/>
</dbReference>
<keyword evidence="1" id="KW-0812">Transmembrane</keyword>
<name>A0A3N4HV73_ASCIM</name>
<accession>A0A3N4HV73</accession>
<evidence type="ECO:0000256" key="1">
    <source>
        <dbReference type="SAM" id="Phobius"/>
    </source>
</evidence>
<gene>
    <name evidence="2" type="ORF">BJ508DRAFT_331100</name>
</gene>
<keyword evidence="3" id="KW-1185">Reference proteome</keyword>
<organism evidence="2 3">
    <name type="scientific">Ascobolus immersus RN42</name>
    <dbReference type="NCBI Taxonomy" id="1160509"/>
    <lineage>
        <taxon>Eukaryota</taxon>
        <taxon>Fungi</taxon>
        <taxon>Dikarya</taxon>
        <taxon>Ascomycota</taxon>
        <taxon>Pezizomycotina</taxon>
        <taxon>Pezizomycetes</taxon>
        <taxon>Pezizales</taxon>
        <taxon>Ascobolaceae</taxon>
        <taxon>Ascobolus</taxon>
    </lineage>
</organism>
<dbReference type="AlphaFoldDB" id="A0A3N4HV73"/>
<evidence type="ECO:0000313" key="3">
    <source>
        <dbReference type="Proteomes" id="UP000275078"/>
    </source>
</evidence>
<keyword evidence="1" id="KW-0472">Membrane</keyword>
<evidence type="ECO:0000313" key="2">
    <source>
        <dbReference type="EMBL" id="RPA76428.1"/>
    </source>
</evidence>
<keyword evidence="1" id="KW-1133">Transmembrane helix</keyword>
<feature type="transmembrane region" description="Helical" evidence="1">
    <location>
        <begin position="239"/>
        <end position="260"/>
    </location>
</feature>
<dbReference type="Proteomes" id="UP000275078">
    <property type="component" value="Unassembled WGS sequence"/>
</dbReference>
<feature type="transmembrane region" description="Helical" evidence="1">
    <location>
        <begin position="77"/>
        <end position="95"/>
    </location>
</feature>
<feature type="transmembrane region" description="Helical" evidence="1">
    <location>
        <begin position="136"/>
        <end position="155"/>
    </location>
</feature>
<protein>
    <submittedName>
        <fullName evidence="2">Uncharacterized protein</fullName>
    </submittedName>
</protein>
<proteinExistence type="predicted"/>
<sequence>MPAKIAGGNIFTNVEDAPLYECWLAARGAFVLYTDSTPAQRDARKAAFSTALTALFDAVSRAKGRLGRWTHITRRNATVAILLTLGLTELIFGLFESFPAQVSKGYWPIGFIDALRPAVLRGGTVAFLHNISDDNLLGYFAAVFGILVEVAFSVLRSYMIAKFIQPEAIVIHRELMSRSASITSTPSTTISLDASTTATALSAARPTETCIMLTDETSSNFKDFRDYGAVRTAQDRFNVGGPVLILVLQFLLVAANLPFWRRRSRYADTHIFHAAWNSVGNKLTVEEKMALIESVVLKKEE</sequence>
<reference evidence="2 3" key="1">
    <citation type="journal article" date="2018" name="Nat. Ecol. Evol.">
        <title>Pezizomycetes genomes reveal the molecular basis of ectomycorrhizal truffle lifestyle.</title>
        <authorList>
            <person name="Murat C."/>
            <person name="Payen T."/>
            <person name="Noel B."/>
            <person name="Kuo A."/>
            <person name="Morin E."/>
            <person name="Chen J."/>
            <person name="Kohler A."/>
            <person name="Krizsan K."/>
            <person name="Balestrini R."/>
            <person name="Da Silva C."/>
            <person name="Montanini B."/>
            <person name="Hainaut M."/>
            <person name="Levati E."/>
            <person name="Barry K.W."/>
            <person name="Belfiori B."/>
            <person name="Cichocki N."/>
            <person name="Clum A."/>
            <person name="Dockter R.B."/>
            <person name="Fauchery L."/>
            <person name="Guy J."/>
            <person name="Iotti M."/>
            <person name="Le Tacon F."/>
            <person name="Lindquist E.A."/>
            <person name="Lipzen A."/>
            <person name="Malagnac F."/>
            <person name="Mello A."/>
            <person name="Molinier V."/>
            <person name="Miyauchi S."/>
            <person name="Poulain J."/>
            <person name="Riccioni C."/>
            <person name="Rubini A."/>
            <person name="Sitrit Y."/>
            <person name="Splivallo R."/>
            <person name="Traeger S."/>
            <person name="Wang M."/>
            <person name="Zifcakova L."/>
            <person name="Wipf D."/>
            <person name="Zambonelli A."/>
            <person name="Paolocci F."/>
            <person name="Nowrousian M."/>
            <person name="Ottonello S."/>
            <person name="Baldrian P."/>
            <person name="Spatafora J.W."/>
            <person name="Henrissat B."/>
            <person name="Nagy L.G."/>
            <person name="Aury J.M."/>
            <person name="Wincker P."/>
            <person name="Grigoriev I.V."/>
            <person name="Bonfante P."/>
            <person name="Martin F.M."/>
        </authorList>
    </citation>
    <scope>NUCLEOTIDE SEQUENCE [LARGE SCALE GENOMIC DNA]</scope>
    <source>
        <strain evidence="2 3">RN42</strain>
    </source>
</reference>